<dbReference type="SUPFAM" id="SSF55874">
    <property type="entry name" value="ATPase domain of HSP90 chaperone/DNA topoisomerase II/histidine kinase"/>
    <property type="match status" value="1"/>
</dbReference>
<dbReference type="Pfam" id="PF00672">
    <property type="entry name" value="HAMP"/>
    <property type="match status" value="1"/>
</dbReference>
<sequence length="452" mass="48527">MRPAILQPGSLTLRLVAVAGVWVVAALTAGGAILSLAFRDYAVRDAEALLTQTLETLIGVTEHGGPGPLSFSRALGDERFREPYSGYYWQIARPDAAPAVSRSLWDVRLDPDWDRPAARGAYRLLDGPDGQRLKAAVRDVTLPGSPETLRFMVATDIAEVEADIDRFNALILRALGLLGVGLLAAVGLQVAVGLRPLRRVQSGLAAIRSGHAQRLDDDYPPEIRALVDELNALLSHNEAIVERARTHAGNLAHALKTPLSVLVNDATATDTVPAETVRRQTAAMQAHVDHHLRRARATGSGLGHVTAIDKPLASLMRAMDKIYRDRGLDLEMDLDDDLKVAVTHQDLEEVIGNLLDNACKWAAGRVRVSAHRVTGARRAMVRIRVADDGPGVPAAERETLFRRGRRLDESVPGTGLGLAIARDIAELNGGQIALARADLGGLDAAVDLPAVD</sequence>
<evidence type="ECO:0000259" key="12">
    <source>
        <dbReference type="PROSITE" id="PS50109"/>
    </source>
</evidence>
<evidence type="ECO:0000256" key="6">
    <source>
        <dbReference type="ARBA" id="ARBA00022692"/>
    </source>
</evidence>
<comment type="caution">
    <text evidence="14">The sequence shown here is derived from an EMBL/GenBank/DDBJ whole genome shotgun (WGS) entry which is preliminary data.</text>
</comment>
<comment type="catalytic activity">
    <reaction evidence="1">
        <text>ATP + protein L-histidine = ADP + protein N-phospho-L-histidine.</text>
        <dbReference type="EC" id="2.7.13.3"/>
    </reaction>
</comment>
<dbReference type="Gene3D" id="1.10.287.130">
    <property type="match status" value="1"/>
</dbReference>
<dbReference type="InterPro" id="IPR036890">
    <property type="entry name" value="HATPase_C_sf"/>
</dbReference>
<evidence type="ECO:0000256" key="9">
    <source>
        <dbReference type="ARBA" id="ARBA00023012"/>
    </source>
</evidence>
<evidence type="ECO:0000256" key="8">
    <source>
        <dbReference type="ARBA" id="ARBA00022989"/>
    </source>
</evidence>
<dbReference type="SMART" id="SM00387">
    <property type="entry name" value="HATPase_c"/>
    <property type="match status" value="1"/>
</dbReference>
<evidence type="ECO:0000256" key="7">
    <source>
        <dbReference type="ARBA" id="ARBA00022777"/>
    </source>
</evidence>
<dbReference type="GO" id="GO:0004673">
    <property type="term" value="F:protein histidine kinase activity"/>
    <property type="evidence" value="ECO:0007669"/>
    <property type="project" value="UniProtKB-EC"/>
</dbReference>
<name>A0A4R2PH64_RHOSA</name>
<dbReference type="InterPro" id="IPR004358">
    <property type="entry name" value="Sig_transdc_His_kin-like_C"/>
</dbReference>
<keyword evidence="5" id="KW-0808">Transferase</keyword>
<dbReference type="FunCoup" id="A0A4R2PH64">
    <property type="interactions" value="71"/>
</dbReference>
<dbReference type="PANTHER" id="PTHR45436">
    <property type="entry name" value="SENSOR HISTIDINE KINASE YKOH"/>
    <property type="match status" value="1"/>
</dbReference>
<feature type="domain" description="HAMP" evidence="13">
    <location>
        <begin position="191"/>
        <end position="242"/>
    </location>
</feature>
<dbReference type="InterPro" id="IPR050428">
    <property type="entry name" value="TCS_sensor_his_kinase"/>
</dbReference>
<dbReference type="PANTHER" id="PTHR45436:SF5">
    <property type="entry name" value="SENSOR HISTIDINE KINASE TRCS"/>
    <property type="match status" value="1"/>
</dbReference>
<evidence type="ECO:0000256" key="1">
    <source>
        <dbReference type="ARBA" id="ARBA00000085"/>
    </source>
</evidence>
<dbReference type="EMBL" id="SLXO01000006">
    <property type="protein sequence ID" value="TCP33974.1"/>
    <property type="molecule type" value="Genomic_DNA"/>
</dbReference>
<dbReference type="InterPro" id="IPR005467">
    <property type="entry name" value="His_kinase_dom"/>
</dbReference>
<proteinExistence type="predicted"/>
<organism evidence="14 15">
    <name type="scientific">Rhodothalassium salexigens DSM 2132</name>
    <dbReference type="NCBI Taxonomy" id="1188247"/>
    <lineage>
        <taxon>Bacteria</taxon>
        <taxon>Pseudomonadati</taxon>
        <taxon>Pseudomonadota</taxon>
        <taxon>Alphaproteobacteria</taxon>
        <taxon>Rhodothalassiales</taxon>
        <taxon>Rhodothalassiaceae</taxon>
        <taxon>Rhodothalassium</taxon>
    </lineage>
</organism>
<dbReference type="RefSeq" id="WP_132708639.1">
    <property type="nucleotide sequence ID" value="NZ_JACIGF010000006.1"/>
</dbReference>
<keyword evidence="6 11" id="KW-0812">Transmembrane</keyword>
<evidence type="ECO:0000256" key="5">
    <source>
        <dbReference type="ARBA" id="ARBA00022679"/>
    </source>
</evidence>
<evidence type="ECO:0000256" key="3">
    <source>
        <dbReference type="ARBA" id="ARBA00012438"/>
    </source>
</evidence>
<dbReference type="Gene3D" id="3.30.565.10">
    <property type="entry name" value="Histidine kinase-like ATPase, C-terminal domain"/>
    <property type="match status" value="1"/>
</dbReference>
<dbReference type="AlphaFoldDB" id="A0A4R2PH64"/>
<dbReference type="PRINTS" id="PR00344">
    <property type="entry name" value="BCTRLSENSOR"/>
</dbReference>
<feature type="transmembrane region" description="Helical" evidence="11">
    <location>
        <begin position="12"/>
        <end position="38"/>
    </location>
</feature>
<comment type="subcellular location">
    <subcellularLocation>
        <location evidence="2">Membrane</location>
    </subcellularLocation>
</comment>
<keyword evidence="8 11" id="KW-1133">Transmembrane helix</keyword>
<evidence type="ECO:0000256" key="4">
    <source>
        <dbReference type="ARBA" id="ARBA00022553"/>
    </source>
</evidence>
<dbReference type="GO" id="GO:0000160">
    <property type="term" value="P:phosphorelay signal transduction system"/>
    <property type="evidence" value="ECO:0007669"/>
    <property type="project" value="UniProtKB-KW"/>
</dbReference>
<dbReference type="PROSITE" id="PS50109">
    <property type="entry name" value="HIS_KIN"/>
    <property type="match status" value="1"/>
</dbReference>
<dbReference type="PROSITE" id="PS50885">
    <property type="entry name" value="HAMP"/>
    <property type="match status" value="1"/>
</dbReference>
<keyword evidence="15" id="KW-1185">Reference proteome</keyword>
<feature type="transmembrane region" description="Helical" evidence="11">
    <location>
        <begin position="170"/>
        <end position="194"/>
    </location>
</feature>
<evidence type="ECO:0000313" key="15">
    <source>
        <dbReference type="Proteomes" id="UP000295399"/>
    </source>
</evidence>
<dbReference type="Pfam" id="PF02518">
    <property type="entry name" value="HATPase_c"/>
    <property type="match status" value="1"/>
</dbReference>
<dbReference type="EC" id="2.7.13.3" evidence="3"/>
<evidence type="ECO:0000256" key="10">
    <source>
        <dbReference type="ARBA" id="ARBA00023136"/>
    </source>
</evidence>
<evidence type="ECO:0000256" key="2">
    <source>
        <dbReference type="ARBA" id="ARBA00004370"/>
    </source>
</evidence>
<dbReference type="InterPro" id="IPR003594">
    <property type="entry name" value="HATPase_dom"/>
</dbReference>
<dbReference type="Proteomes" id="UP000295399">
    <property type="component" value="Unassembled WGS sequence"/>
</dbReference>
<gene>
    <name evidence="14" type="ORF">EV659_106132</name>
</gene>
<evidence type="ECO:0000256" key="11">
    <source>
        <dbReference type="SAM" id="Phobius"/>
    </source>
</evidence>
<keyword evidence="4" id="KW-0597">Phosphoprotein</keyword>
<keyword evidence="10 11" id="KW-0472">Membrane</keyword>
<reference evidence="14 15" key="1">
    <citation type="submission" date="2019-03" db="EMBL/GenBank/DDBJ databases">
        <title>Genomic Encyclopedia of Type Strains, Phase IV (KMG-IV): sequencing the most valuable type-strain genomes for metagenomic binning, comparative biology and taxonomic classification.</title>
        <authorList>
            <person name="Goeker M."/>
        </authorList>
    </citation>
    <scope>NUCLEOTIDE SEQUENCE [LARGE SCALE GENOMIC DNA]</scope>
    <source>
        <strain evidence="14 15">DSM 2132</strain>
    </source>
</reference>
<keyword evidence="9" id="KW-0902">Two-component regulatory system</keyword>
<dbReference type="GO" id="GO:0005886">
    <property type="term" value="C:plasma membrane"/>
    <property type="evidence" value="ECO:0007669"/>
    <property type="project" value="TreeGrafter"/>
</dbReference>
<evidence type="ECO:0000313" key="14">
    <source>
        <dbReference type="EMBL" id="TCP33974.1"/>
    </source>
</evidence>
<dbReference type="InParanoid" id="A0A4R2PH64"/>
<evidence type="ECO:0000259" key="13">
    <source>
        <dbReference type="PROSITE" id="PS50885"/>
    </source>
</evidence>
<dbReference type="InterPro" id="IPR003660">
    <property type="entry name" value="HAMP_dom"/>
</dbReference>
<dbReference type="OrthoDB" id="9809567at2"/>
<feature type="domain" description="Histidine kinase" evidence="12">
    <location>
        <begin position="250"/>
        <end position="452"/>
    </location>
</feature>
<accession>A0A4R2PH64</accession>
<keyword evidence="7 14" id="KW-0418">Kinase</keyword>
<protein>
    <recommendedName>
        <fullName evidence="3">histidine kinase</fullName>
        <ecNumber evidence="3">2.7.13.3</ecNumber>
    </recommendedName>
</protein>